<reference evidence="2 3" key="1">
    <citation type="submission" date="2019-08" db="EMBL/GenBank/DDBJ databases">
        <title>In-depth cultivation of the pig gut microbiome towards novel bacterial diversity and tailored functional studies.</title>
        <authorList>
            <person name="Wylensek D."/>
            <person name="Hitch T.C.A."/>
            <person name="Clavel T."/>
        </authorList>
    </citation>
    <scope>NUCLEOTIDE SEQUENCE [LARGE SCALE GENOMIC DNA]</scope>
    <source>
        <strain evidence="2 3">LKV-178-WT-2C</strain>
    </source>
</reference>
<comment type="caution">
    <text evidence="2">The sequence shown here is derived from an EMBL/GenBank/DDBJ whole genome shotgun (WGS) entry which is preliminary data.</text>
</comment>
<accession>A0A6I2TXT1</accession>
<gene>
    <name evidence="2" type="ORF">FYJ72_10935</name>
</gene>
<dbReference type="EMBL" id="VUNF01000022">
    <property type="protein sequence ID" value="MST78175.1"/>
    <property type="molecule type" value="Genomic_DNA"/>
</dbReference>
<evidence type="ECO:0000313" key="3">
    <source>
        <dbReference type="Proteomes" id="UP000450161"/>
    </source>
</evidence>
<sequence>MTNKDSVAVTGLVNVFFQLAESGRYDEAASMLFKNNVDTVYDEPKPLDNKDMEKVKTLLSSLPIKSHTIDYIKFKEVYENEVKCTAIIMEAHDNIPEVKTVFYFKPVSYLGKWKLCLVDSHHGDQTVIKADKKDSMQNEYQKEMREKNLQELKK</sequence>
<dbReference type="AlphaFoldDB" id="A0A6I2TXT1"/>
<proteinExistence type="predicted"/>
<feature type="region of interest" description="Disordered" evidence="1">
    <location>
        <begin position="134"/>
        <end position="154"/>
    </location>
</feature>
<dbReference type="Proteomes" id="UP000450161">
    <property type="component" value="Unassembled WGS sequence"/>
</dbReference>
<evidence type="ECO:0000256" key="1">
    <source>
        <dbReference type="SAM" id="MobiDB-lite"/>
    </source>
</evidence>
<name>A0A6I2TXT1_9BACT</name>
<evidence type="ECO:0000313" key="2">
    <source>
        <dbReference type="EMBL" id="MST78175.1"/>
    </source>
</evidence>
<evidence type="ECO:0008006" key="4">
    <source>
        <dbReference type="Google" id="ProtNLM"/>
    </source>
</evidence>
<protein>
    <recommendedName>
        <fullName evidence="4">Nuclear transport factor 2 family protein</fullName>
    </recommendedName>
</protein>
<organism evidence="2 3">
    <name type="scientific">Segatella copri</name>
    <dbReference type="NCBI Taxonomy" id="165179"/>
    <lineage>
        <taxon>Bacteria</taxon>
        <taxon>Pseudomonadati</taxon>
        <taxon>Bacteroidota</taxon>
        <taxon>Bacteroidia</taxon>
        <taxon>Bacteroidales</taxon>
        <taxon>Prevotellaceae</taxon>
        <taxon>Segatella</taxon>
    </lineage>
</organism>